<evidence type="ECO:0008006" key="3">
    <source>
        <dbReference type="Google" id="ProtNLM"/>
    </source>
</evidence>
<reference evidence="1" key="1">
    <citation type="submission" date="2020-11" db="EMBL/GenBank/DDBJ databases">
        <authorList>
            <person name="Tran Van P."/>
        </authorList>
    </citation>
    <scope>NUCLEOTIDE SEQUENCE</scope>
</reference>
<protein>
    <recommendedName>
        <fullName evidence="3">MSP domain-containing protein</fullName>
    </recommendedName>
</protein>
<dbReference type="AlphaFoldDB" id="A0A7R9BC06"/>
<proteinExistence type="predicted"/>
<organism evidence="1">
    <name type="scientific">Notodromas monacha</name>
    <dbReference type="NCBI Taxonomy" id="399045"/>
    <lineage>
        <taxon>Eukaryota</taxon>
        <taxon>Metazoa</taxon>
        <taxon>Ecdysozoa</taxon>
        <taxon>Arthropoda</taxon>
        <taxon>Crustacea</taxon>
        <taxon>Oligostraca</taxon>
        <taxon>Ostracoda</taxon>
        <taxon>Podocopa</taxon>
        <taxon>Podocopida</taxon>
        <taxon>Cypridocopina</taxon>
        <taxon>Cypridoidea</taxon>
        <taxon>Cyprididae</taxon>
        <taxon>Notodromas</taxon>
    </lineage>
</organism>
<gene>
    <name evidence="1" type="ORF">NMOB1V02_LOCUS296</name>
</gene>
<accession>A0A7R9BC06</accession>
<dbReference type="EMBL" id="CAJPEX010000023">
    <property type="protein sequence ID" value="CAG0912506.1"/>
    <property type="molecule type" value="Genomic_DNA"/>
</dbReference>
<sequence>MGFQETHHDSQEPRWLVAWPPNELEFVLDSKHENLLKAAMFLVNLSPDIQVRVKVKAPARAAEMVAASPSTCLLLPRQSKKITFFARDYDESCCKIKVIQLSFLLSTYNSSNCWQLEAERLMMDATSNLKEQHNYWVDENVQEKLIQELKSIISGNAVCSQSAPLEKVSTPVSGRLIELHSDGPGCSSSTSTETSFKSLPDSGEAHKYTILGSSLLCNSGRSQQLGFKVEEHPEYVPCEAQCVDEDVASAPKPSVFCASIEDAAMGNKFKELPPLQTFKSSVGIIKIGLMDSKNSSQPSLTQASSLKCSEIIHPKTPVPFSTHCKVPVKKTPKKPTTINQLAKMYLRKHGVSDPLRQDMGDCKMEPVAERNKFSCSVNPFFKTLTGGVSILAKSLIGLCFAGVLICVLEELMESLH</sequence>
<dbReference type="EMBL" id="OA882060">
    <property type="protein sequence ID" value="CAD7272354.1"/>
    <property type="molecule type" value="Genomic_DNA"/>
</dbReference>
<evidence type="ECO:0000313" key="2">
    <source>
        <dbReference type="Proteomes" id="UP000678499"/>
    </source>
</evidence>
<name>A0A7R9BC06_9CRUS</name>
<evidence type="ECO:0000313" key="1">
    <source>
        <dbReference type="EMBL" id="CAD7272354.1"/>
    </source>
</evidence>
<keyword evidence="2" id="KW-1185">Reference proteome</keyword>
<dbReference type="Proteomes" id="UP000678499">
    <property type="component" value="Unassembled WGS sequence"/>
</dbReference>